<dbReference type="PROSITE" id="PS00028">
    <property type="entry name" value="ZINC_FINGER_C2H2_1"/>
    <property type="match status" value="1"/>
</dbReference>
<evidence type="ECO:0000256" key="1">
    <source>
        <dbReference type="ARBA" id="ARBA00022664"/>
    </source>
</evidence>
<keyword evidence="2" id="KW-0862">Zinc</keyword>
<dbReference type="InterPro" id="IPR006569">
    <property type="entry name" value="CID_dom"/>
</dbReference>
<feature type="compositionally biased region" description="Polar residues" evidence="3">
    <location>
        <begin position="267"/>
        <end position="283"/>
    </location>
</feature>
<keyword evidence="1" id="KW-0507">mRNA processing</keyword>
<dbReference type="InterPro" id="IPR047415">
    <property type="entry name" value="Pcf11_CID"/>
</dbReference>
<keyword evidence="2" id="KW-0479">Metal-binding</keyword>
<feature type="region of interest" description="Disordered" evidence="3">
    <location>
        <begin position="267"/>
        <end position="308"/>
    </location>
</feature>
<dbReference type="SUPFAM" id="SSF48464">
    <property type="entry name" value="ENTH/VHS domain"/>
    <property type="match status" value="1"/>
</dbReference>
<dbReference type="GO" id="GO:0003729">
    <property type="term" value="F:mRNA binding"/>
    <property type="evidence" value="ECO:0007669"/>
    <property type="project" value="InterPro"/>
</dbReference>
<feature type="compositionally biased region" description="Polar residues" evidence="3">
    <location>
        <begin position="243"/>
        <end position="254"/>
    </location>
</feature>
<evidence type="ECO:0000259" key="5">
    <source>
        <dbReference type="PROSITE" id="PS51391"/>
    </source>
</evidence>
<dbReference type="SMART" id="SM00582">
    <property type="entry name" value="RPR"/>
    <property type="match status" value="1"/>
</dbReference>
<dbReference type="InterPro" id="IPR008942">
    <property type="entry name" value="ENTH_VHS"/>
</dbReference>
<dbReference type="Pfam" id="PF23228">
    <property type="entry name" value="zf_PCFS4"/>
    <property type="match status" value="1"/>
</dbReference>
<dbReference type="GO" id="GO:0000993">
    <property type="term" value="F:RNA polymerase II complex binding"/>
    <property type="evidence" value="ECO:0007669"/>
    <property type="project" value="InterPro"/>
</dbReference>
<feature type="region of interest" description="Disordered" evidence="3">
    <location>
        <begin position="236"/>
        <end position="255"/>
    </location>
</feature>
<feature type="region of interest" description="Disordered" evidence="3">
    <location>
        <begin position="744"/>
        <end position="834"/>
    </location>
</feature>
<feature type="region of interest" description="Disordered" evidence="3">
    <location>
        <begin position="21"/>
        <end position="46"/>
    </location>
</feature>
<dbReference type="Proteomes" id="UP001370490">
    <property type="component" value="Unassembled WGS sequence"/>
</dbReference>
<feature type="non-terminal residue" evidence="6">
    <location>
        <position position="1"/>
    </location>
</feature>
<evidence type="ECO:0000256" key="2">
    <source>
        <dbReference type="PROSITE-ProRule" id="PRU00042"/>
    </source>
</evidence>
<reference evidence="6 7" key="1">
    <citation type="submission" date="2023-12" db="EMBL/GenBank/DDBJ databases">
        <title>A high-quality genome assembly for Dillenia turbinata (Dilleniales).</title>
        <authorList>
            <person name="Chanderbali A."/>
        </authorList>
    </citation>
    <scope>NUCLEOTIDE SEQUENCE [LARGE SCALE GENOMIC DNA]</scope>
    <source>
        <strain evidence="6">LSX21</strain>
        <tissue evidence="6">Leaf</tissue>
    </source>
</reference>
<dbReference type="GO" id="GO:0031124">
    <property type="term" value="P:mRNA 3'-end processing"/>
    <property type="evidence" value="ECO:0007669"/>
    <property type="project" value="InterPro"/>
</dbReference>
<feature type="compositionally biased region" description="Basic and acidic residues" evidence="3">
    <location>
        <begin position="480"/>
        <end position="492"/>
    </location>
</feature>
<organism evidence="6 7">
    <name type="scientific">Dillenia turbinata</name>
    <dbReference type="NCBI Taxonomy" id="194707"/>
    <lineage>
        <taxon>Eukaryota</taxon>
        <taxon>Viridiplantae</taxon>
        <taxon>Streptophyta</taxon>
        <taxon>Embryophyta</taxon>
        <taxon>Tracheophyta</taxon>
        <taxon>Spermatophyta</taxon>
        <taxon>Magnoliopsida</taxon>
        <taxon>eudicotyledons</taxon>
        <taxon>Gunneridae</taxon>
        <taxon>Pentapetalae</taxon>
        <taxon>Dilleniales</taxon>
        <taxon>Dilleniaceae</taxon>
        <taxon>Dillenia</taxon>
    </lineage>
</organism>
<dbReference type="EMBL" id="JBAMMX010000004">
    <property type="protein sequence ID" value="KAK6942657.1"/>
    <property type="molecule type" value="Genomic_DNA"/>
</dbReference>
<feature type="compositionally biased region" description="Basic and acidic residues" evidence="3">
    <location>
        <begin position="72"/>
        <end position="86"/>
    </location>
</feature>
<feature type="compositionally biased region" description="Low complexity" evidence="3">
    <location>
        <begin position="871"/>
        <end position="893"/>
    </location>
</feature>
<dbReference type="InterPro" id="IPR013087">
    <property type="entry name" value="Znf_C2H2_type"/>
</dbReference>
<dbReference type="FunFam" id="1.25.40.90:FF:000023">
    <property type="entry name" value="polyadenylation and cleavage factor homolog 4"/>
    <property type="match status" value="1"/>
</dbReference>
<dbReference type="PANTHER" id="PTHR15921">
    <property type="entry name" value="PRE-MRNA CLEAVAGE COMPLEX II"/>
    <property type="match status" value="1"/>
</dbReference>
<feature type="region of interest" description="Disordered" evidence="3">
    <location>
        <begin position="60"/>
        <end position="96"/>
    </location>
</feature>
<dbReference type="PROSITE" id="PS51391">
    <property type="entry name" value="CID"/>
    <property type="match status" value="1"/>
</dbReference>
<dbReference type="Gene3D" id="1.25.40.90">
    <property type="match status" value="1"/>
</dbReference>
<comment type="caution">
    <text evidence="6">The sequence shown here is derived from an EMBL/GenBank/DDBJ whole genome shotgun (WGS) entry which is preliminary data.</text>
</comment>
<feature type="compositionally biased region" description="Polar residues" evidence="3">
    <location>
        <begin position="794"/>
        <end position="803"/>
    </location>
</feature>
<dbReference type="PANTHER" id="PTHR15921:SF3">
    <property type="entry name" value="PRE-MRNA CLEAVAGE COMPLEX 2 PROTEIN PCF11"/>
    <property type="match status" value="1"/>
</dbReference>
<name>A0AAN8WB72_9MAGN</name>
<evidence type="ECO:0000313" key="6">
    <source>
        <dbReference type="EMBL" id="KAK6942657.1"/>
    </source>
</evidence>
<proteinExistence type="predicted"/>
<evidence type="ECO:0000313" key="7">
    <source>
        <dbReference type="Proteomes" id="UP001370490"/>
    </source>
</evidence>
<sequence length="1100" mass="119846">KLGLGFVRTLDCMDMESSRRLFDNRSRDPGLKKPRLTEEQPNTTDRISNGRAFMQRPVSAVQGPSSVGMRLRASERERDGDREKDAAYQPMPQTPQQQQQQIQELVSQYKTALSELTFNSKPIITNLTIIAGENLQAAKAIAATILANILEVPSEQKLPSLYLLDSIVKNIGREYIRYFGAKLPEMFCKAYRQVDSSIHPGMRHLFGTWKGVFPPAPLQAIEKELGFSASVNGSSSGGVTARLDSQSQRQSHSIHVNPKYLERQRLQQSGRVKGTSNDFSGSMVTAADEDRLDRASSIGTKRPWPDLPVKNIQRTHREAVNDTLHEKSTGSEYNDYDYGSDPPKHSGLGIGRGSQRLIEQGVEKPWYGPGGDVAETIAGQRNGYDIKHGFLNFSSPRSGNADAQLQSTQSTASKGSGGMTRSWKNSEEEEYVWDDLNSRLRDQGGANSNRDHWTADSAEKLGLEVQFRKPHSMDDIGPGADRETSSESTEHKERAAFGLRMSPQLHFSEPHLTDGLSQSSVNKMVQGHSDGRVTSMSESSVTSSSLGRTGLGSHMGSSHTVTGSVGMLGQKIPKHGMAGPAAPPTFPSRQSHQLLHSIKEQDHPKAVSVARSDPRRSQFLGQVKAGPQSQFAQDSVPSPVQTLEVSSRQKLHSQNLQTSAPMTSSLQTRHRVPYQQLLSTDLSQSESSGQNQKSLPHQVPNAGTFPSAGGSPSDYLTSSPAEAPGQSSTASLLAAVMSSGILSRPVKPSNVSFQDTGSTMSNSSVQPPLPSGPRPSRNMDLQLASALKVHQHDNSSVVTTTTHRMVEQPPLPPGPRPSSVSDSASPPTSKVGSNVTNLLSSLVSKGLISASKKEISTPLSAHAPTQNRTPGIPTSSSLPVSSVSISSGIPLPSSRDDLTSSEPRAETSASPQSEETEIKNLIGFEFRPDIIRESHPSVITGLFDGLHQCNFCGLRLKLQERLDRHLEWHASKNSGSSSLDKPWRRWYASSDDWIAGKPFTYADLAEESDQEFEKSNLMVPADESQGVCILCGDLFEDFYSQERDEWMFKGAVYMTLRSDYDGLGPTKECSSQGPIVHASCITESSISEFGLTNDVKMVKY</sequence>
<dbReference type="InterPro" id="IPR045154">
    <property type="entry name" value="PCF11-like"/>
</dbReference>
<feature type="domain" description="C2H2-type" evidence="4">
    <location>
        <begin position="947"/>
        <end position="974"/>
    </location>
</feature>
<protein>
    <submittedName>
        <fullName evidence="6">CID domain</fullName>
    </submittedName>
</protein>
<dbReference type="CDD" id="cd16982">
    <property type="entry name" value="CID_Pcf11"/>
    <property type="match status" value="1"/>
</dbReference>
<dbReference type="AlphaFoldDB" id="A0AAN8WB72"/>
<feature type="compositionally biased region" description="Polar residues" evidence="3">
    <location>
        <begin position="714"/>
        <end position="726"/>
    </location>
</feature>
<feature type="region of interest" description="Disordered" evidence="3">
    <location>
        <begin position="467"/>
        <end position="492"/>
    </location>
</feature>
<feature type="region of interest" description="Disordered" evidence="3">
    <location>
        <begin position="855"/>
        <end position="916"/>
    </location>
</feature>
<feature type="compositionally biased region" description="Polar residues" evidence="3">
    <location>
        <begin position="857"/>
        <end position="869"/>
    </location>
</feature>
<feature type="domain" description="CID" evidence="5">
    <location>
        <begin position="101"/>
        <end position="229"/>
    </location>
</feature>
<dbReference type="GO" id="GO:0005849">
    <property type="term" value="C:mRNA cleavage factor complex"/>
    <property type="evidence" value="ECO:0007669"/>
    <property type="project" value="TreeGrafter"/>
</dbReference>
<feature type="compositionally biased region" description="Low complexity" evidence="3">
    <location>
        <begin position="532"/>
        <end position="552"/>
    </location>
</feature>
<feature type="region of interest" description="Disordered" evidence="3">
    <location>
        <begin position="621"/>
        <end position="726"/>
    </location>
</feature>
<feature type="compositionally biased region" description="Polar residues" evidence="3">
    <location>
        <begin position="395"/>
        <end position="414"/>
    </location>
</feature>
<feature type="compositionally biased region" description="Polar residues" evidence="3">
    <location>
        <begin position="749"/>
        <end position="766"/>
    </location>
</feature>
<keyword evidence="2" id="KW-0863">Zinc-finger</keyword>
<dbReference type="GO" id="GO:0005737">
    <property type="term" value="C:cytoplasm"/>
    <property type="evidence" value="ECO:0007669"/>
    <property type="project" value="TreeGrafter"/>
</dbReference>
<accession>A0AAN8WB72</accession>
<feature type="compositionally biased region" description="Basic and acidic residues" evidence="3">
    <location>
        <begin position="21"/>
        <end position="38"/>
    </location>
</feature>
<dbReference type="InterPro" id="IPR057242">
    <property type="entry name" value="PCFS4-like"/>
</dbReference>
<evidence type="ECO:0000256" key="3">
    <source>
        <dbReference type="SAM" id="MobiDB-lite"/>
    </source>
</evidence>
<dbReference type="GO" id="GO:0006369">
    <property type="term" value="P:termination of RNA polymerase II transcription"/>
    <property type="evidence" value="ECO:0007669"/>
    <property type="project" value="InterPro"/>
</dbReference>
<feature type="compositionally biased region" description="Polar residues" evidence="3">
    <location>
        <begin position="627"/>
        <end position="667"/>
    </location>
</feature>
<dbReference type="GO" id="GO:0008270">
    <property type="term" value="F:zinc ion binding"/>
    <property type="evidence" value="ECO:0007669"/>
    <property type="project" value="UniProtKB-KW"/>
</dbReference>
<feature type="compositionally biased region" description="Low complexity" evidence="3">
    <location>
        <begin position="817"/>
        <end position="834"/>
    </location>
</feature>
<dbReference type="PROSITE" id="PS50157">
    <property type="entry name" value="ZINC_FINGER_C2H2_2"/>
    <property type="match status" value="1"/>
</dbReference>
<dbReference type="Pfam" id="PF04818">
    <property type="entry name" value="CID"/>
    <property type="match status" value="1"/>
</dbReference>
<gene>
    <name evidence="6" type="ORF">RJ641_028034</name>
</gene>
<keyword evidence="7" id="KW-1185">Reference proteome</keyword>
<feature type="compositionally biased region" description="Polar residues" evidence="3">
    <location>
        <begin position="676"/>
        <end position="695"/>
    </location>
</feature>
<evidence type="ECO:0000259" key="4">
    <source>
        <dbReference type="PROSITE" id="PS50157"/>
    </source>
</evidence>
<feature type="region of interest" description="Disordered" evidence="3">
    <location>
        <begin position="529"/>
        <end position="591"/>
    </location>
</feature>
<feature type="region of interest" description="Disordered" evidence="3">
    <location>
        <begin position="395"/>
        <end position="427"/>
    </location>
</feature>